<protein>
    <submittedName>
        <fullName evidence="4">BTB domain-containing protein</fullName>
    </submittedName>
</protein>
<feature type="domain" description="BTB" evidence="2">
    <location>
        <begin position="55"/>
        <end position="161"/>
    </location>
</feature>
<evidence type="ECO:0000259" key="2">
    <source>
        <dbReference type="Pfam" id="PF00651"/>
    </source>
</evidence>
<organism evidence="3 4">
    <name type="scientific">Panagrolaimus superbus</name>
    <dbReference type="NCBI Taxonomy" id="310955"/>
    <lineage>
        <taxon>Eukaryota</taxon>
        <taxon>Metazoa</taxon>
        <taxon>Ecdysozoa</taxon>
        <taxon>Nematoda</taxon>
        <taxon>Chromadorea</taxon>
        <taxon>Rhabditida</taxon>
        <taxon>Tylenchina</taxon>
        <taxon>Panagrolaimomorpha</taxon>
        <taxon>Panagrolaimoidea</taxon>
        <taxon>Panagrolaimidae</taxon>
        <taxon>Panagrolaimus</taxon>
    </lineage>
</organism>
<proteinExistence type="predicted"/>
<feature type="region of interest" description="Disordered" evidence="1">
    <location>
        <begin position="1"/>
        <end position="28"/>
    </location>
</feature>
<evidence type="ECO:0000256" key="1">
    <source>
        <dbReference type="SAM" id="MobiDB-lite"/>
    </source>
</evidence>
<dbReference type="Proteomes" id="UP000887577">
    <property type="component" value="Unplaced"/>
</dbReference>
<dbReference type="GO" id="GO:0022008">
    <property type="term" value="P:neurogenesis"/>
    <property type="evidence" value="ECO:0007669"/>
    <property type="project" value="TreeGrafter"/>
</dbReference>
<dbReference type="InterPro" id="IPR011333">
    <property type="entry name" value="SKP1/BTB/POZ_sf"/>
</dbReference>
<dbReference type="Pfam" id="PF00651">
    <property type="entry name" value="BTB"/>
    <property type="match status" value="1"/>
</dbReference>
<dbReference type="InterPro" id="IPR000210">
    <property type="entry name" value="BTB/POZ_dom"/>
</dbReference>
<dbReference type="SUPFAM" id="SSF54695">
    <property type="entry name" value="POZ domain"/>
    <property type="match status" value="1"/>
</dbReference>
<dbReference type="GO" id="GO:0005829">
    <property type="term" value="C:cytosol"/>
    <property type="evidence" value="ECO:0007669"/>
    <property type="project" value="TreeGrafter"/>
</dbReference>
<dbReference type="WBParaSite" id="PSU_v2.g976.t1">
    <property type="protein sequence ID" value="PSU_v2.g976.t1"/>
    <property type="gene ID" value="PSU_v2.g976"/>
</dbReference>
<dbReference type="Gene3D" id="3.30.710.10">
    <property type="entry name" value="Potassium Channel Kv1.1, Chain A"/>
    <property type="match status" value="1"/>
</dbReference>
<accession>A0A914ZCU5</accession>
<sequence>MELNENSAITRKWSSAESAAGVESDDEKKEIVKNSVTLREQFFESLQDIFKRQDPKDPLFDIVFLVEKKEIYAHMLIFRLNGAKKLLQYIEKNGTNVKKVDMNVIDGKEVTHNGLYIFIKCLYFNNVENDLTPTNVMLLLCLAKFFGIQNLIEVCQIYLNGQKWKNGALILLEKAIEFLNAEIVSRCLNVIDWAKNNASLKNAESIGANCREILGEALTLIPFEEMNPDEIFEIEDMGILTAKEALTYLKKIHAKNKLPTTLASETELMNHELPPTLQQSSNELVDQIPNLPPLTVYSSPKKQENTPAAIFSNSKVSSGFDDRLGQTIGKNHKSFYTRPLYPQRSIFADS</sequence>
<reference evidence="4" key="1">
    <citation type="submission" date="2022-11" db="UniProtKB">
        <authorList>
            <consortium name="WormBaseParasite"/>
        </authorList>
    </citation>
    <scope>IDENTIFICATION</scope>
</reference>
<feature type="compositionally biased region" description="Polar residues" evidence="1">
    <location>
        <begin position="1"/>
        <end position="17"/>
    </location>
</feature>
<keyword evidence="3" id="KW-1185">Reference proteome</keyword>
<evidence type="ECO:0000313" key="3">
    <source>
        <dbReference type="Proteomes" id="UP000887577"/>
    </source>
</evidence>
<dbReference type="AlphaFoldDB" id="A0A914ZCU5"/>
<dbReference type="PANTHER" id="PTHR45774:SF3">
    <property type="entry name" value="BTB (POZ) DOMAIN-CONTAINING 2B-RELATED"/>
    <property type="match status" value="1"/>
</dbReference>
<dbReference type="GO" id="GO:0000932">
    <property type="term" value="C:P-body"/>
    <property type="evidence" value="ECO:0007669"/>
    <property type="project" value="TreeGrafter"/>
</dbReference>
<dbReference type="PANTHER" id="PTHR45774">
    <property type="entry name" value="BTB/POZ DOMAIN-CONTAINING"/>
    <property type="match status" value="1"/>
</dbReference>
<name>A0A914ZCU5_9BILA</name>
<evidence type="ECO:0000313" key="4">
    <source>
        <dbReference type="WBParaSite" id="PSU_v2.g976.t1"/>
    </source>
</evidence>